<name>A0AAD5SZK8_9FUNG</name>
<organism evidence="1 2">
    <name type="scientific">Physocladia obscura</name>
    <dbReference type="NCBI Taxonomy" id="109957"/>
    <lineage>
        <taxon>Eukaryota</taxon>
        <taxon>Fungi</taxon>
        <taxon>Fungi incertae sedis</taxon>
        <taxon>Chytridiomycota</taxon>
        <taxon>Chytridiomycota incertae sedis</taxon>
        <taxon>Chytridiomycetes</taxon>
        <taxon>Chytridiales</taxon>
        <taxon>Chytriomycetaceae</taxon>
        <taxon>Physocladia</taxon>
    </lineage>
</organism>
<evidence type="ECO:0000313" key="2">
    <source>
        <dbReference type="Proteomes" id="UP001211907"/>
    </source>
</evidence>
<dbReference type="Proteomes" id="UP001211907">
    <property type="component" value="Unassembled WGS sequence"/>
</dbReference>
<gene>
    <name evidence="1" type="ORF">HK100_001276</name>
</gene>
<dbReference type="AlphaFoldDB" id="A0AAD5SZK8"/>
<keyword evidence="2" id="KW-1185">Reference proteome</keyword>
<reference evidence="1" key="1">
    <citation type="submission" date="2020-05" db="EMBL/GenBank/DDBJ databases">
        <title>Phylogenomic resolution of chytrid fungi.</title>
        <authorList>
            <person name="Stajich J.E."/>
            <person name="Amses K."/>
            <person name="Simmons R."/>
            <person name="Seto K."/>
            <person name="Myers J."/>
            <person name="Bonds A."/>
            <person name="Quandt C.A."/>
            <person name="Barry K."/>
            <person name="Liu P."/>
            <person name="Grigoriev I."/>
            <person name="Longcore J.E."/>
            <person name="James T.Y."/>
        </authorList>
    </citation>
    <scope>NUCLEOTIDE SEQUENCE</scope>
    <source>
        <strain evidence="1">JEL0513</strain>
    </source>
</reference>
<proteinExistence type="predicted"/>
<comment type="caution">
    <text evidence="1">The sequence shown here is derived from an EMBL/GenBank/DDBJ whole genome shotgun (WGS) entry which is preliminary data.</text>
</comment>
<sequence length="140" mass="14918">MPYNANGAWIYLKRARIPQTLAAKKRTTSISPGLNSVNNTTNITTAAPFATASVAVETNIPGDTKKPITGSKIRAVGRTKYFVNESNSAVGNIHSNGSGIAKEILFGLPINSLALSDFDFQGISSMSGWDDDTVIVKFQP</sequence>
<accession>A0AAD5SZK8</accession>
<evidence type="ECO:0000313" key="1">
    <source>
        <dbReference type="EMBL" id="KAJ3115635.1"/>
    </source>
</evidence>
<dbReference type="EMBL" id="JADGJH010001279">
    <property type="protein sequence ID" value="KAJ3115635.1"/>
    <property type="molecule type" value="Genomic_DNA"/>
</dbReference>
<protein>
    <submittedName>
        <fullName evidence="1">Uncharacterized protein</fullName>
    </submittedName>
</protein>